<dbReference type="PANTHER" id="PTHR43790">
    <property type="entry name" value="CARBOHYDRATE TRANSPORT ATP-BINDING PROTEIN MG119-RELATED"/>
    <property type="match status" value="1"/>
</dbReference>
<evidence type="ECO:0000256" key="7">
    <source>
        <dbReference type="ARBA" id="ARBA00022967"/>
    </source>
</evidence>
<keyword evidence="5" id="KW-0547">Nucleotide-binding</keyword>
<dbReference type="GO" id="GO:0005524">
    <property type="term" value="F:ATP binding"/>
    <property type="evidence" value="ECO:0007669"/>
    <property type="project" value="UniProtKB-KW"/>
</dbReference>
<dbReference type="PROSITE" id="PS00211">
    <property type="entry name" value="ABC_TRANSPORTER_1"/>
    <property type="match status" value="1"/>
</dbReference>
<dbReference type="Gene3D" id="3.40.50.300">
    <property type="entry name" value="P-loop containing nucleotide triphosphate hydrolases"/>
    <property type="match status" value="2"/>
</dbReference>
<evidence type="ECO:0000256" key="4">
    <source>
        <dbReference type="ARBA" id="ARBA00022737"/>
    </source>
</evidence>
<dbReference type="GO" id="GO:0016887">
    <property type="term" value="F:ATP hydrolysis activity"/>
    <property type="evidence" value="ECO:0007669"/>
    <property type="project" value="InterPro"/>
</dbReference>
<evidence type="ECO:0000256" key="2">
    <source>
        <dbReference type="ARBA" id="ARBA00022448"/>
    </source>
</evidence>
<keyword evidence="3" id="KW-1003">Cell membrane</keyword>
<dbReference type="InterPro" id="IPR050107">
    <property type="entry name" value="ABC_carbohydrate_import_ATPase"/>
</dbReference>
<dbReference type="GO" id="GO:0005886">
    <property type="term" value="C:plasma membrane"/>
    <property type="evidence" value="ECO:0007669"/>
    <property type="project" value="UniProtKB-SubCell"/>
</dbReference>
<keyword evidence="8" id="KW-0472">Membrane</keyword>
<dbReference type="SUPFAM" id="SSF52540">
    <property type="entry name" value="P-loop containing nucleoside triphosphate hydrolases"/>
    <property type="match status" value="2"/>
</dbReference>
<protein>
    <submittedName>
        <fullName evidence="10">Sugar ABC transporter ATP-binding protein</fullName>
    </submittedName>
</protein>
<proteinExistence type="predicted"/>
<dbReference type="PROSITE" id="PS50893">
    <property type="entry name" value="ABC_TRANSPORTER_2"/>
    <property type="match status" value="2"/>
</dbReference>
<keyword evidence="7" id="KW-1278">Translocase</keyword>
<evidence type="ECO:0000259" key="9">
    <source>
        <dbReference type="PROSITE" id="PS50893"/>
    </source>
</evidence>
<comment type="caution">
    <text evidence="10">The sequence shown here is derived from an EMBL/GenBank/DDBJ whole genome shotgun (WGS) entry which is preliminary data.</text>
</comment>
<reference evidence="10 11" key="1">
    <citation type="submission" date="2021-01" db="EMBL/GenBank/DDBJ databases">
        <title>Whole genome shotgun sequence of Catellatospora coxensis NBRC 107359.</title>
        <authorList>
            <person name="Komaki H."/>
            <person name="Tamura T."/>
        </authorList>
    </citation>
    <scope>NUCLEOTIDE SEQUENCE [LARGE SCALE GENOMIC DNA]</scope>
    <source>
        <strain evidence="10 11">NBRC 107359</strain>
    </source>
</reference>
<evidence type="ECO:0000256" key="3">
    <source>
        <dbReference type="ARBA" id="ARBA00022475"/>
    </source>
</evidence>
<dbReference type="Pfam" id="PF00005">
    <property type="entry name" value="ABC_tran"/>
    <property type="match status" value="2"/>
</dbReference>
<evidence type="ECO:0000256" key="1">
    <source>
        <dbReference type="ARBA" id="ARBA00004202"/>
    </source>
</evidence>
<evidence type="ECO:0000313" key="11">
    <source>
        <dbReference type="Proteomes" id="UP000630887"/>
    </source>
</evidence>
<keyword evidence="4" id="KW-0677">Repeat</keyword>
<dbReference type="InterPro" id="IPR027417">
    <property type="entry name" value="P-loop_NTPase"/>
</dbReference>
<dbReference type="Proteomes" id="UP000630887">
    <property type="component" value="Unassembled WGS sequence"/>
</dbReference>
<dbReference type="SMART" id="SM00382">
    <property type="entry name" value="AAA"/>
    <property type="match status" value="2"/>
</dbReference>
<keyword evidence="2" id="KW-0813">Transport</keyword>
<evidence type="ECO:0000313" key="10">
    <source>
        <dbReference type="EMBL" id="GIG06247.1"/>
    </source>
</evidence>
<dbReference type="CDD" id="cd03215">
    <property type="entry name" value="ABC_Carb_Monos_II"/>
    <property type="match status" value="1"/>
</dbReference>
<dbReference type="PANTHER" id="PTHR43790:SF9">
    <property type="entry name" value="GALACTOFURANOSE TRANSPORTER ATP-BINDING PROTEIN YTFR"/>
    <property type="match status" value="1"/>
</dbReference>
<organism evidence="10 11">
    <name type="scientific">Catellatospora coxensis</name>
    <dbReference type="NCBI Taxonomy" id="310354"/>
    <lineage>
        <taxon>Bacteria</taxon>
        <taxon>Bacillati</taxon>
        <taxon>Actinomycetota</taxon>
        <taxon>Actinomycetes</taxon>
        <taxon>Micromonosporales</taxon>
        <taxon>Micromonosporaceae</taxon>
        <taxon>Catellatospora</taxon>
    </lineage>
</organism>
<evidence type="ECO:0000256" key="5">
    <source>
        <dbReference type="ARBA" id="ARBA00022741"/>
    </source>
</evidence>
<keyword evidence="6 10" id="KW-0067">ATP-binding</keyword>
<dbReference type="EMBL" id="BONI01000021">
    <property type="protein sequence ID" value="GIG06247.1"/>
    <property type="molecule type" value="Genomic_DNA"/>
</dbReference>
<dbReference type="AlphaFoldDB" id="A0A8J3KU27"/>
<evidence type="ECO:0000256" key="6">
    <source>
        <dbReference type="ARBA" id="ARBA00022840"/>
    </source>
</evidence>
<dbReference type="InterPro" id="IPR003439">
    <property type="entry name" value="ABC_transporter-like_ATP-bd"/>
</dbReference>
<gene>
    <name evidence="10" type="ORF">Cco03nite_29470</name>
</gene>
<name>A0A8J3KU27_9ACTN</name>
<dbReference type="FunFam" id="3.40.50.300:FF:000127">
    <property type="entry name" value="Ribose import ATP-binding protein RbsA"/>
    <property type="match status" value="1"/>
</dbReference>
<dbReference type="InterPro" id="IPR017871">
    <property type="entry name" value="ABC_transporter-like_CS"/>
</dbReference>
<dbReference type="CDD" id="cd03216">
    <property type="entry name" value="ABC_Carb_Monos_I"/>
    <property type="match status" value="1"/>
</dbReference>
<sequence length="515" mass="54768">MVPELVRMSGITKRFGGVLACAGVDFTVRAGEVHALLGENGAGKSTLMNILSGVHTDYEGDVAVHGEVVRLRDPADAQRHGIATIHQELDLVPQLTVAENLVLGREPRTRARLLDRRAMQRLAREEFAALGIDLDPNRPVGSLRVGEQQLVEIAKALSLHAQVLVMDEPTAALADAEVSRLFEIIDGLRRRGVGIVYISHRMEEIEVIADRATVLRNGAVAGSLTPAPEHRPQLISLMVGRSVEAMFARPKTQKPAAEARPLLRVAGLTVRPRTPRPGRAEPDGIDLSVDAGEIVGLAGLMGSGRTELLETLFGAGPAARVTGAVTLDGLPYAPKSPRAALARGVGLVPEDRRGSALTLPHQVDHSMVLSALSRLTTLGFVRRTRERASVLDMMRRLAVKAGAPTAPVGSLSGGNQQKVVLARQLMTVPRLLLLDEPTRGVDVGAKAEIYQILHRLADEGMGILLASSELPELLGVCDRVVVLRRGAVAADLDPADVTGDDVLAAAMTAPGGTDR</sequence>
<feature type="domain" description="ABC transporter" evidence="9">
    <location>
        <begin position="263"/>
        <end position="510"/>
    </location>
</feature>
<feature type="domain" description="ABC transporter" evidence="9">
    <location>
        <begin position="6"/>
        <end position="242"/>
    </location>
</feature>
<keyword evidence="11" id="KW-1185">Reference proteome</keyword>
<evidence type="ECO:0000256" key="8">
    <source>
        <dbReference type="ARBA" id="ARBA00023136"/>
    </source>
</evidence>
<comment type="subcellular location">
    <subcellularLocation>
        <location evidence="1">Cell membrane</location>
        <topology evidence="1">Peripheral membrane protein</topology>
    </subcellularLocation>
</comment>
<accession>A0A8J3KU27</accession>
<dbReference type="InterPro" id="IPR003593">
    <property type="entry name" value="AAA+_ATPase"/>
</dbReference>